<reference evidence="8" key="3">
    <citation type="submission" date="2025-09" db="UniProtKB">
        <authorList>
            <consortium name="Ensembl"/>
        </authorList>
    </citation>
    <scope>IDENTIFICATION</scope>
</reference>
<reference evidence="8 9" key="1">
    <citation type="submission" date="2019-11" db="EMBL/GenBank/DDBJ databases">
        <title>Strigops habroptila (kakapo) genome, bStrHab1, primary haplotype, v2.</title>
        <authorList>
            <person name="Jarvis E.D."/>
            <person name="Howard J."/>
            <person name="Rhie A."/>
            <person name="Phillippy A."/>
            <person name="Korlach J."/>
            <person name="Digby A."/>
            <person name="Iorns D."/>
            <person name="Eason D."/>
            <person name="Robertson B."/>
            <person name="Raemaekers T."/>
            <person name="Howe K."/>
            <person name="Lewin H."/>
            <person name="Damas J."/>
            <person name="Hastie A."/>
            <person name="Tracey A."/>
            <person name="Chow W."/>
            <person name="Fedrigo O."/>
        </authorList>
    </citation>
    <scope>NUCLEOTIDE SEQUENCE [LARGE SCALE GENOMIC DNA]</scope>
</reference>
<dbReference type="Proteomes" id="UP000472266">
    <property type="component" value="Chromosome 1"/>
</dbReference>
<protein>
    <recommendedName>
        <fullName evidence="7">Ribosomal protein</fullName>
    </recommendedName>
</protein>
<evidence type="ECO:0000256" key="6">
    <source>
        <dbReference type="ARBA" id="ARBA00023274"/>
    </source>
</evidence>
<dbReference type="InterPro" id="IPR000473">
    <property type="entry name" value="Ribosomal_bL36"/>
</dbReference>
<dbReference type="GO" id="GO:0005762">
    <property type="term" value="C:mitochondrial large ribosomal subunit"/>
    <property type="evidence" value="ECO:0007669"/>
    <property type="project" value="Ensembl"/>
</dbReference>
<dbReference type="Pfam" id="PF00444">
    <property type="entry name" value="Ribosomal_L36"/>
    <property type="match status" value="1"/>
</dbReference>
<keyword evidence="3" id="KW-0809">Transit peptide</keyword>
<dbReference type="GO" id="GO:0003735">
    <property type="term" value="F:structural constituent of ribosome"/>
    <property type="evidence" value="ECO:0007669"/>
    <property type="project" value="InterPro"/>
</dbReference>
<dbReference type="InParanoid" id="A0A672TT28"/>
<evidence type="ECO:0000256" key="2">
    <source>
        <dbReference type="ARBA" id="ARBA00007645"/>
    </source>
</evidence>
<dbReference type="PROSITE" id="PS00828">
    <property type="entry name" value="RIBOSOMAL_L36"/>
    <property type="match status" value="1"/>
</dbReference>
<comment type="subcellular location">
    <subcellularLocation>
        <location evidence="1">Mitochondrion</location>
    </subcellularLocation>
</comment>
<organism evidence="8 9">
    <name type="scientific">Strigops habroptila</name>
    <name type="common">Kakapo</name>
    <dbReference type="NCBI Taxonomy" id="2489341"/>
    <lineage>
        <taxon>Eukaryota</taxon>
        <taxon>Metazoa</taxon>
        <taxon>Chordata</taxon>
        <taxon>Craniata</taxon>
        <taxon>Vertebrata</taxon>
        <taxon>Euteleostomi</taxon>
        <taxon>Archelosauria</taxon>
        <taxon>Archosauria</taxon>
        <taxon>Dinosauria</taxon>
        <taxon>Saurischia</taxon>
        <taxon>Theropoda</taxon>
        <taxon>Coelurosauria</taxon>
        <taxon>Aves</taxon>
        <taxon>Neognathae</taxon>
        <taxon>Neoaves</taxon>
        <taxon>Telluraves</taxon>
        <taxon>Australaves</taxon>
        <taxon>Psittaciformes</taxon>
        <taxon>Psittacidae</taxon>
        <taxon>Strigops</taxon>
    </lineage>
</organism>
<keyword evidence="9" id="KW-1185">Reference proteome</keyword>
<dbReference type="PANTHER" id="PTHR46909">
    <property type="entry name" value="39S RIBOSOMAL PROTEIN L36, MITOCHONDRIAL"/>
    <property type="match status" value="1"/>
</dbReference>
<dbReference type="PANTHER" id="PTHR46909:SF1">
    <property type="entry name" value="LARGE RIBOSOMAL SUBUNIT PROTEIN BL36M"/>
    <property type="match status" value="1"/>
</dbReference>
<keyword evidence="6 7" id="KW-0687">Ribonucleoprotein</keyword>
<comment type="similarity">
    <text evidence="2 7">Belongs to the bacterial ribosomal protein bL36 family.</text>
</comment>
<reference evidence="8" key="2">
    <citation type="submission" date="2025-08" db="UniProtKB">
        <authorList>
            <consortium name="Ensembl"/>
        </authorList>
    </citation>
    <scope>IDENTIFICATION</scope>
</reference>
<evidence type="ECO:0000256" key="7">
    <source>
        <dbReference type="RuleBase" id="RU000570"/>
    </source>
</evidence>
<dbReference type="SUPFAM" id="SSF57840">
    <property type="entry name" value="Ribosomal protein L36"/>
    <property type="match status" value="1"/>
</dbReference>
<keyword evidence="5" id="KW-0496">Mitochondrion</keyword>
<dbReference type="AlphaFoldDB" id="A0A672TT28"/>
<sequence length="113" mass="12435">MKHSTVPLAAPAVLYHRHQHSRRQGLYAPALPGQRRGGSSTVAPRALSPWCGAAAPRALLALPSPAGLLPPLVAGLKSKTSLKRRCKDCFMVRRRGRLYVLCKTNPRHKQRQL</sequence>
<name>A0A672TT28_STRHB</name>
<dbReference type="NCBIfam" id="TIGR01022">
    <property type="entry name" value="rpmJ_bact"/>
    <property type="match status" value="1"/>
</dbReference>
<dbReference type="Ensembl" id="ENSSHBT00005006503.1">
    <property type="protein sequence ID" value="ENSSHBP00005005372.1"/>
    <property type="gene ID" value="ENSSHBG00005004708.1"/>
</dbReference>
<evidence type="ECO:0000313" key="9">
    <source>
        <dbReference type="Proteomes" id="UP000472266"/>
    </source>
</evidence>
<dbReference type="GeneTree" id="ENSGT00390000010866"/>
<keyword evidence="4 7" id="KW-0689">Ribosomal protein</keyword>
<dbReference type="InterPro" id="IPR035977">
    <property type="entry name" value="Ribosomal_bL36_sp"/>
</dbReference>
<proteinExistence type="inferred from homology"/>
<dbReference type="GO" id="GO:0016604">
    <property type="term" value="C:nuclear body"/>
    <property type="evidence" value="ECO:0007669"/>
    <property type="project" value="Ensembl"/>
</dbReference>
<evidence type="ECO:0000256" key="1">
    <source>
        <dbReference type="ARBA" id="ARBA00004173"/>
    </source>
</evidence>
<evidence type="ECO:0000256" key="3">
    <source>
        <dbReference type="ARBA" id="ARBA00022946"/>
    </source>
</evidence>
<evidence type="ECO:0000313" key="8">
    <source>
        <dbReference type="Ensembl" id="ENSSHBP00005005372.1"/>
    </source>
</evidence>
<gene>
    <name evidence="8" type="primary">MRPL36</name>
</gene>
<dbReference type="InterPro" id="IPR052143">
    <property type="entry name" value="Mitoribosomal_bL36m"/>
</dbReference>
<accession>A0A672TT28</accession>
<evidence type="ECO:0000256" key="5">
    <source>
        <dbReference type="ARBA" id="ARBA00023128"/>
    </source>
</evidence>
<evidence type="ECO:0000256" key="4">
    <source>
        <dbReference type="ARBA" id="ARBA00022980"/>
    </source>
</evidence>
<dbReference type="GO" id="GO:0006412">
    <property type="term" value="P:translation"/>
    <property type="evidence" value="ECO:0007669"/>
    <property type="project" value="InterPro"/>
</dbReference>
<dbReference type="HAMAP" id="MF_00251">
    <property type="entry name" value="Ribosomal_bL36"/>
    <property type="match status" value="1"/>
</dbReference>